<reference evidence="1" key="1">
    <citation type="journal article" date="2023" name="IScience">
        <title>Live-bearing cockroach genome reveals convergent evolutionary mechanisms linked to viviparity in insects and beyond.</title>
        <authorList>
            <person name="Fouks B."/>
            <person name="Harrison M.C."/>
            <person name="Mikhailova A.A."/>
            <person name="Marchal E."/>
            <person name="English S."/>
            <person name="Carruthers M."/>
            <person name="Jennings E.C."/>
            <person name="Chiamaka E.L."/>
            <person name="Frigard R.A."/>
            <person name="Pippel M."/>
            <person name="Attardo G.M."/>
            <person name="Benoit J.B."/>
            <person name="Bornberg-Bauer E."/>
            <person name="Tobe S.S."/>
        </authorList>
    </citation>
    <scope>NUCLEOTIDE SEQUENCE</scope>
    <source>
        <strain evidence="1">Stay&amp;Tobe</strain>
    </source>
</reference>
<dbReference type="Gene3D" id="3.30.420.10">
    <property type="entry name" value="Ribonuclease H-like superfamily/Ribonuclease H"/>
    <property type="match status" value="1"/>
</dbReference>
<reference evidence="1" key="2">
    <citation type="submission" date="2023-05" db="EMBL/GenBank/DDBJ databases">
        <authorList>
            <person name="Fouks B."/>
        </authorList>
    </citation>
    <scope>NUCLEOTIDE SEQUENCE</scope>
    <source>
        <strain evidence="1">Stay&amp;Tobe</strain>
        <tissue evidence="1">Testes</tissue>
    </source>
</reference>
<evidence type="ECO:0000313" key="2">
    <source>
        <dbReference type="Proteomes" id="UP001233999"/>
    </source>
</evidence>
<dbReference type="AlphaFoldDB" id="A0AAD8A2Q6"/>
<dbReference type="EMBL" id="JASPKZ010004003">
    <property type="protein sequence ID" value="KAJ9591030.1"/>
    <property type="molecule type" value="Genomic_DNA"/>
</dbReference>
<name>A0AAD8A2Q6_DIPPU</name>
<evidence type="ECO:0008006" key="3">
    <source>
        <dbReference type="Google" id="ProtNLM"/>
    </source>
</evidence>
<evidence type="ECO:0000313" key="1">
    <source>
        <dbReference type="EMBL" id="KAJ9591030.1"/>
    </source>
</evidence>
<dbReference type="GO" id="GO:0003676">
    <property type="term" value="F:nucleic acid binding"/>
    <property type="evidence" value="ECO:0007669"/>
    <property type="project" value="InterPro"/>
</dbReference>
<feature type="non-terminal residue" evidence="1">
    <location>
        <position position="53"/>
    </location>
</feature>
<keyword evidence="2" id="KW-1185">Reference proteome</keyword>
<accession>A0AAD8A2Q6</accession>
<gene>
    <name evidence="1" type="ORF">L9F63_027761</name>
</gene>
<protein>
    <recommendedName>
        <fullName evidence="3">Piwi domain-containing protein</fullName>
    </recommendedName>
</protein>
<dbReference type="InterPro" id="IPR036397">
    <property type="entry name" value="RNaseH_sf"/>
</dbReference>
<sequence length="53" mass="5580">LNLFIGAKDVGGNTMRPRCLLRPIMIVGADVTHPSPDQNNIPSVAAVCASHDP</sequence>
<dbReference type="Proteomes" id="UP001233999">
    <property type="component" value="Unassembled WGS sequence"/>
</dbReference>
<proteinExistence type="predicted"/>
<comment type="caution">
    <text evidence="1">The sequence shown here is derived from an EMBL/GenBank/DDBJ whole genome shotgun (WGS) entry which is preliminary data.</text>
</comment>
<organism evidence="1 2">
    <name type="scientific">Diploptera punctata</name>
    <name type="common">Pacific beetle cockroach</name>
    <dbReference type="NCBI Taxonomy" id="6984"/>
    <lineage>
        <taxon>Eukaryota</taxon>
        <taxon>Metazoa</taxon>
        <taxon>Ecdysozoa</taxon>
        <taxon>Arthropoda</taxon>
        <taxon>Hexapoda</taxon>
        <taxon>Insecta</taxon>
        <taxon>Pterygota</taxon>
        <taxon>Neoptera</taxon>
        <taxon>Polyneoptera</taxon>
        <taxon>Dictyoptera</taxon>
        <taxon>Blattodea</taxon>
        <taxon>Blaberoidea</taxon>
        <taxon>Blaberidae</taxon>
        <taxon>Diplopterinae</taxon>
        <taxon>Diploptera</taxon>
    </lineage>
</organism>